<organism evidence="1 2">
    <name type="scientific">Heliobacterium mobile</name>
    <name type="common">Heliobacillus mobilis</name>
    <dbReference type="NCBI Taxonomy" id="28064"/>
    <lineage>
        <taxon>Bacteria</taxon>
        <taxon>Bacillati</taxon>
        <taxon>Bacillota</taxon>
        <taxon>Clostridia</taxon>
        <taxon>Eubacteriales</taxon>
        <taxon>Heliobacteriaceae</taxon>
        <taxon>Heliobacterium</taxon>
    </lineage>
</organism>
<name>A0A6I3SJH0_HELMO</name>
<comment type="caution">
    <text evidence="1">The sequence shown here is derived from an EMBL/GenBank/DDBJ whole genome shotgun (WGS) entry which is preliminary data.</text>
</comment>
<dbReference type="EMBL" id="WNKU01000008">
    <property type="protein sequence ID" value="MTV49020.1"/>
    <property type="molecule type" value="Genomic_DNA"/>
</dbReference>
<keyword evidence="2" id="KW-1185">Reference proteome</keyword>
<protein>
    <submittedName>
        <fullName evidence="1">Uncharacterized protein</fullName>
    </submittedName>
</protein>
<proteinExistence type="predicted"/>
<dbReference type="Proteomes" id="UP000430670">
    <property type="component" value="Unassembled WGS sequence"/>
</dbReference>
<sequence>MKTLQLTLTHKFFQSSAEQIREQGVPRCYECLRILHAGDKIDSWWPQSTRQNVCRACEENNAAERRRFAWNTPCMAKPKEIETARSLLAMYRESRQNQKHISDKLLSEGSVDKETFRLSQHDYRSAILSIARAGLPERAWKAAGLTFDEIEEAELDLLYGFTFKDHQPRLVL</sequence>
<reference evidence="1 2" key="1">
    <citation type="submission" date="2019-11" db="EMBL/GenBank/DDBJ databases">
        <title>Whole-genome sequence of a the green, strictly anaerobic photosynthetic bacterium Heliobacillus mobilis DSM 6151.</title>
        <authorList>
            <person name="Kyndt J.A."/>
            <person name="Meyer T.E."/>
        </authorList>
    </citation>
    <scope>NUCLEOTIDE SEQUENCE [LARGE SCALE GENOMIC DNA]</scope>
    <source>
        <strain evidence="1 2">DSM 6151</strain>
    </source>
</reference>
<accession>A0A6I3SJH0</accession>
<evidence type="ECO:0000313" key="2">
    <source>
        <dbReference type="Proteomes" id="UP000430670"/>
    </source>
</evidence>
<gene>
    <name evidence="1" type="ORF">GJ688_08515</name>
</gene>
<evidence type="ECO:0000313" key="1">
    <source>
        <dbReference type="EMBL" id="MTV49020.1"/>
    </source>
</evidence>
<dbReference type="OrthoDB" id="2133164at2"/>
<dbReference type="RefSeq" id="WP_155476127.1">
    <property type="nucleotide sequence ID" value="NZ_WNKU01000008.1"/>
</dbReference>
<dbReference type="AlphaFoldDB" id="A0A6I3SJH0"/>